<keyword evidence="2" id="KW-1003">Cell membrane</keyword>
<dbReference type="GO" id="GO:0005886">
    <property type="term" value="C:plasma membrane"/>
    <property type="evidence" value="ECO:0007669"/>
    <property type="project" value="UniProtKB-SubCell"/>
</dbReference>
<dbReference type="EMBL" id="JAHESF010000021">
    <property type="protein sequence ID" value="MBT1699130.1"/>
    <property type="molecule type" value="Genomic_DNA"/>
</dbReference>
<feature type="transmembrane region" description="Helical" evidence="7">
    <location>
        <begin position="524"/>
        <end position="546"/>
    </location>
</feature>
<keyword evidence="11" id="KW-1185">Reference proteome</keyword>
<gene>
    <name evidence="10" type="ORF">KK083_19700</name>
</gene>
<comment type="subcellular location">
    <subcellularLocation>
        <location evidence="1">Cell membrane</location>
        <topology evidence="1">Multi-pass membrane protein</topology>
    </subcellularLocation>
</comment>
<dbReference type="Proteomes" id="UP001319200">
    <property type="component" value="Unassembled WGS sequence"/>
</dbReference>
<reference evidence="10 11" key="1">
    <citation type="submission" date="2021-05" db="EMBL/GenBank/DDBJ databases">
        <title>A Polyphasic approach of four new species of the genus Ohtaekwangia: Ohtaekwangia histidinii sp. nov., Ohtaekwangia cretensis sp. nov., Ohtaekwangia indiensis sp. nov., Ohtaekwangia reichenbachii sp. nov. from diverse environment.</title>
        <authorList>
            <person name="Octaviana S."/>
        </authorList>
    </citation>
    <scope>NUCLEOTIDE SEQUENCE [LARGE SCALE GENOMIC DNA]</scope>
    <source>
        <strain evidence="10 11">PWU4</strain>
    </source>
</reference>
<keyword evidence="4 7" id="KW-1133">Transmembrane helix</keyword>
<evidence type="ECO:0000256" key="2">
    <source>
        <dbReference type="ARBA" id="ARBA00022475"/>
    </source>
</evidence>
<protein>
    <submittedName>
        <fullName evidence="10">FUSC family protein</fullName>
    </submittedName>
</protein>
<feature type="transmembrane region" description="Helical" evidence="7">
    <location>
        <begin position="492"/>
        <end position="512"/>
    </location>
</feature>
<feature type="transmembrane region" description="Helical" evidence="7">
    <location>
        <begin position="404"/>
        <end position="421"/>
    </location>
</feature>
<feature type="domain" description="Integral membrane bound transporter" evidence="9">
    <location>
        <begin position="414"/>
        <end position="537"/>
    </location>
</feature>
<dbReference type="Pfam" id="PF13515">
    <property type="entry name" value="FUSC_2"/>
    <property type="match status" value="1"/>
</dbReference>
<dbReference type="InterPro" id="IPR049453">
    <property type="entry name" value="Memb_transporter_dom"/>
</dbReference>
<comment type="caution">
    <text evidence="10">The sequence shown here is derived from an EMBL/GenBank/DDBJ whole genome shotgun (WGS) entry which is preliminary data.</text>
</comment>
<evidence type="ECO:0000256" key="3">
    <source>
        <dbReference type="ARBA" id="ARBA00022692"/>
    </source>
</evidence>
<organism evidence="10 11">
    <name type="scientific">Chryseosolibacter histidini</name>
    <dbReference type="NCBI Taxonomy" id="2782349"/>
    <lineage>
        <taxon>Bacteria</taxon>
        <taxon>Pseudomonadati</taxon>
        <taxon>Bacteroidota</taxon>
        <taxon>Cytophagia</taxon>
        <taxon>Cytophagales</taxon>
        <taxon>Chryseotaleaceae</taxon>
        <taxon>Chryseosolibacter</taxon>
    </lineage>
</organism>
<evidence type="ECO:0000313" key="10">
    <source>
        <dbReference type="EMBL" id="MBT1699130.1"/>
    </source>
</evidence>
<keyword evidence="3 7" id="KW-0812">Transmembrane</keyword>
<sequence>MTGGKDYLREVQKFTTSQHWNSGARITAGVMLPLLVLVKTDYLSQGIPFLWGALFVSLTDTPGPIHHRRNGMMAAIVLNAVVVMLTGFTRDHQVLLVSQIMVAGFLLSMTGIYGSRASAVGSLALVIMLLNLLTIRAEHNSLRDSVLIAAGGTWYMVLSLLLYRLRPYRLVEQGLGENLIAIADYVRARASFYKDNADLPECYNRVMDEQRAVKSIQDQIQELLFKTRKFVADASPKSRSMMMIYLDSLDLFEQTMYAYQDYGLLHKALGRTNLLTGFYGLILQLAAGLEYIGISVQRGVAVKKDLDLNVRIDKLGQLIRHHQEQATDPEMITGLQALEKTLDNIRNIANRMNKLVLYTRLEVADSELPPDVAQQVSNVAVSQPLSTRLFLENLTLQSNTFRHALRITIAMLFAYGVAVLFSLSHTYWVLLTIVTIMKPVYSVTRRRNIQRLSGTFTGVVLVSVILYFVSNNTVLLVTLVLCMLIGYSLLRVNYFAFVVFLTIFVIITFHFLDPLEFKTLIMERLVDTVIGSVIAALAARFIFPAWGSNEIRASMSRMLAANRAYFIKAWEALKAGNTETAVYESARKDAVVALTNLSEVFQHTLAEPQQTSESAAFHQFVIANHLLTSHIAALSTDRNVRIQADPADLEAVQQATVWQLEHAEDHLHNASIGIASSNEPQVRLPHQTLNQLSMIYTLSRDVRRICLKFKV</sequence>
<dbReference type="InterPro" id="IPR032692">
    <property type="entry name" value="YccS_N"/>
</dbReference>
<dbReference type="AlphaFoldDB" id="A0AAP2GQN4"/>
<feature type="transmembrane region" description="Helical" evidence="7">
    <location>
        <begin position="145"/>
        <end position="163"/>
    </location>
</feature>
<comment type="similarity">
    <text evidence="6">Belongs to the YccS/YhfK family.</text>
</comment>
<evidence type="ECO:0000256" key="1">
    <source>
        <dbReference type="ARBA" id="ARBA00004651"/>
    </source>
</evidence>
<evidence type="ECO:0000259" key="8">
    <source>
        <dbReference type="Pfam" id="PF12805"/>
    </source>
</evidence>
<feature type="domain" description="Integral membrane protein YccS N-terminal" evidence="8">
    <location>
        <begin position="76"/>
        <end position="349"/>
    </location>
</feature>
<evidence type="ECO:0000256" key="7">
    <source>
        <dbReference type="SAM" id="Phobius"/>
    </source>
</evidence>
<dbReference type="Pfam" id="PF12805">
    <property type="entry name" value="FUSC-like"/>
    <property type="match status" value="1"/>
</dbReference>
<feature type="transmembrane region" description="Helical" evidence="7">
    <location>
        <begin position="71"/>
        <end position="88"/>
    </location>
</feature>
<dbReference type="PANTHER" id="PTHR30509:SF8">
    <property type="entry name" value="INNER MEMBRANE PROTEIN YCCS"/>
    <property type="match status" value="1"/>
</dbReference>
<evidence type="ECO:0000256" key="4">
    <source>
        <dbReference type="ARBA" id="ARBA00022989"/>
    </source>
</evidence>
<accession>A0AAP2GQN4</accession>
<name>A0AAP2GQN4_9BACT</name>
<evidence type="ECO:0000313" key="11">
    <source>
        <dbReference type="Proteomes" id="UP001319200"/>
    </source>
</evidence>
<feature type="transmembrane region" description="Helical" evidence="7">
    <location>
        <begin position="120"/>
        <end position="139"/>
    </location>
</feature>
<evidence type="ECO:0000256" key="6">
    <source>
        <dbReference type="ARBA" id="ARBA00043993"/>
    </source>
</evidence>
<dbReference type="RefSeq" id="WP_254166669.1">
    <property type="nucleotide sequence ID" value="NZ_JAHESF010000021.1"/>
</dbReference>
<keyword evidence="5 7" id="KW-0472">Membrane</keyword>
<feature type="transmembrane region" description="Helical" evidence="7">
    <location>
        <begin position="456"/>
        <end position="486"/>
    </location>
</feature>
<evidence type="ECO:0000259" key="9">
    <source>
        <dbReference type="Pfam" id="PF13515"/>
    </source>
</evidence>
<evidence type="ECO:0000256" key="5">
    <source>
        <dbReference type="ARBA" id="ARBA00023136"/>
    </source>
</evidence>
<proteinExistence type="inferred from homology"/>
<dbReference type="PANTHER" id="PTHR30509">
    <property type="entry name" value="P-HYDROXYBENZOIC ACID EFFLUX PUMP SUBUNIT-RELATED"/>
    <property type="match status" value="1"/>
</dbReference>